<comment type="subcellular location">
    <subcellularLocation>
        <location evidence="1">Membrane</location>
        <topology evidence="1">Multi-pass membrane protein</topology>
    </subcellularLocation>
</comment>
<dbReference type="InterPro" id="IPR033542">
    <property type="entry name" value="TM225"/>
</dbReference>
<dbReference type="Gene3D" id="1.20.140.150">
    <property type="match status" value="1"/>
</dbReference>
<keyword evidence="2 4" id="KW-0812">Transmembrane</keyword>
<dbReference type="PANTHER" id="PTHR36477:SF2">
    <property type="entry name" value="TRANSMEMBRANE PROTEIN 225B"/>
    <property type="match status" value="1"/>
</dbReference>
<evidence type="ECO:0000256" key="2">
    <source>
        <dbReference type="ARBA" id="ARBA00022692"/>
    </source>
</evidence>
<name>A0A3Q0DWH3_CARSF</name>
<sequence length="277" mass="31319">MVGTGCRGRGEKHPHANDSLVFCATMKTLALPNTVLHRQKSPGLTSHLCHHFSLTQVTPTSEDKDMKGFIWAVAPVLTSLGYLLILLVSVFPFWVRLRDEESHEEFFSGLFENCFHIRCWKPRPLSSYILLGRAFLLFATILAFFTTLFMVSFAFELFPRTRKQYFMSAFTSCLTGACTFLALMLHALEIQDLRMKSNSLQFSVQWPYYVLGFDILLFIVVGAICLSQETACPGCRLLSISQKTEDGQESLHLDNLESLGELNSAQKKTLLTEEIVI</sequence>
<dbReference type="Pfam" id="PF25452">
    <property type="entry name" value="TM225"/>
    <property type="match status" value="1"/>
</dbReference>
<dbReference type="Proteomes" id="UP000189704">
    <property type="component" value="Unplaced"/>
</dbReference>
<dbReference type="InterPro" id="IPR057351">
    <property type="entry name" value="TM225_dom"/>
</dbReference>
<evidence type="ECO:0000256" key="3">
    <source>
        <dbReference type="ARBA" id="ARBA00023136"/>
    </source>
</evidence>
<keyword evidence="4" id="KW-1133">Transmembrane helix</keyword>
<evidence type="ECO:0000256" key="4">
    <source>
        <dbReference type="SAM" id="Phobius"/>
    </source>
</evidence>
<dbReference type="OrthoDB" id="9450674at2759"/>
<evidence type="ECO:0000259" key="5">
    <source>
        <dbReference type="Pfam" id="PF25452"/>
    </source>
</evidence>
<protein>
    <submittedName>
        <fullName evidence="7">Transmembrane protein 225B</fullName>
    </submittedName>
</protein>
<dbReference type="CTD" id="100289187"/>
<feature type="transmembrane region" description="Helical" evidence="4">
    <location>
        <begin position="165"/>
        <end position="188"/>
    </location>
</feature>
<organism evidence="6 7">
    <name type="scientific">Carlito syrichta</name>
    <name type="common">Philippine tarsier</name>
    <name type="synonym">Tarsius syrichta</name>
    <dbReference type="NCBI Taxonomy" id="1868482"/>
    <lineage>
        <taxon>Eukaryota</taxon>
        <taxon>Metazoa</taxon>
        <taxon>Chordata</taxon>
        <taxon>Craniata</taxon>
        <taxon>Vertebrata</taxon>
        <taxon>Euteleostomi</taxon>
        <taxon>Mammalia</taxon>
        <taxon>Eutheria</taxon>
        <taxon>Euarchontoglires</taxon>
        <taxon>Primates</taxon>
        <taxon>Haplorrhini</taxon>
        <taxon>Tarsiiformes</taxon>
        <taxon>Tarsiidae</taxon>
        <taxon>Carlito</taxon>
    </lineage>
</organism>
<keyword evidence="3 4" id="KW-0472">Membrane</keyword>
<proteinExistence type="predicted"/>
<keyword evidence="6" id="KW-1185">Reference proteome</keyword>
<dbReference type="KEGG" id="csyr:103259478"/>
<evidence type="ECO:0000256" key="1">
    <source>
        <dbReference type="ARBA" id="ARBA00004141"/>
    </source>
</evidence>
<evidence type="ECO:0000313" key="6">
    <source>
        <dbReference type="Proteomes" id="UP000189704"/>
    </source>
</evidence>
<dbReference type="PANTHER" id="PTHR36477">
    <property type="entry name" value="TRANSMEMBRANE PROTEIN 225"/>
    <property type="match status" value="1"/>
</dbReference>
<reference evidence="7" key="1">
    <citation type="submission" date="2025-08" db="UniProtKB">
        <authorList>
            <consortium name="RefSeq"/>
        </authorList>
    </citation>
    <scope>IDENTIFICATION</scope>
</reference>
<dbReference type="GeneID" id="103259478"/>
<dbReference type="RefSeq" id="XP_021567546.1">
    <property type="nucleotide sequence ID" value="XM_021711871.1"/>
</dbReference>
<dbReference type="GO" id="GO:0016020">
    <property type="term" value="C:membrane"/>
    <property type="evidence" value="ECO:0007669"/>
    <property type="project" value="UniProtKB-SubCell"/>
</dbReference>
<dbReference type="AlphaFoldDB" id="A0A3Q0DWH3"/>
<feature type="transmembrane region" description="Helical" evidence="4">
    <location>
        <begin position="208"/>
        <end position="226"/>
    </location>
</feature>
<evidence type="ECO:0000313" key="7">
    <source>
        <dbReference type="RefSeq" id="XP_021567546.1"/>
    </source>
</evidence>
<accession>A0A3Q0DWH3</accession>
<gene>
    <name evidence="7" type="primary">TMEM225B</name>
</gene>
<feature type="domain" description="Transmembrane protein 225" evidence="5">
    <location>
        <begin position="76"/>
        <end position="230"/>
    </location>
</feature>
<feature type="transmembrane region" description="Helical" evidence="4">
    <location>
        <begin position="134"/>
        <end position="158"/>
    </location>
</feature>
<feature type="transmembrane region" description="Helical" evidence="4">
    <location>
        <begin position="69"/>
        <end position="95"/>
    </location>
</feature>